<keyword evidence="5" id="KW-1185">Reference proteome</keyword>
<feature type="domain" description="WCX" evidence="3">
    <location>
        <begin position="576"/>
        <end position="637"/>
    </location>
</feature>
<dbReference type="InterPro" id="IPR043839">
    <property type="entry name" value="PafC_HTH"/>
</dbReference>
<evidence type="ECO:0000313" key="5">
    <source>
        <dbReference type="Proteomes" id="UP001232725"/>
    </source>
</evidence>
<feature type="domain" description="WYL" evidence="1">
    <location>
        <begin position="480"/>
        <end position="547"/>
    </location>
</feature>
<feature type="domain" description="PafC HTH" evidence="2">
    <location>
        <begin position="342"/>
        <end position="453"/>
    </location>
</feature>
<dbReference type="Proteomes" id="UP001232725">
    <property type="component" value="Unassembled WGS sequence"/>
</dbReference>
<evidence type="ECO:0000313" key="4">
    <source>
        <dbReference type="EMBL" id="MDP5225951.1"/>
    </source>
</evidence>
<dbReference type="Pfam" id="PF25583">
    <property type="entry name" value="WCX"/>
    <property type="match status" value="1"/>
</dbReference>
<dbReference type="Pfam" id="PF13280">
    <property type="entry name" value="WYL"/>
    <property type="match status" value="2"/>
</dbReference>
<evidence type="ECO:0000259" key="3">
    <source>
        <dbReference type="Pfam" id="PF25583"/>
    </source>
</evidence>
<evidence type="ECO:0000259" key="1">
    <source>
        <dbReference type="Pfam" id="PF13280"/>
    </source>
</evidence>
<comment type="caution">
    <text evidence="4">The sequence shown here is derived from an EMBL/GenBank/DDBJ whole genome shotgun (WGS) entry which is preliminary data.</text>
</comment>
<dbReference type="InterPro" id="IPR057727">
    <property type="entry name" value="WCX_dom"/>
</dbReference>
<dbReference type="InterPro" id="IPR026881">
    <property type="entry name" value="WYL_dom"/>
</dbReference>
<dbReference type="PANTHER" id="PTHR34580:SF1">
    <property type="entry name" value="PROTEIN PAFC"/>
    <property type="match status" value="1"/>
</dbReference>
<dbReference type="PANTHER" id="PTHR34580">
    <property type="match status" value="1"/>
</dbReference>
<name>A0ABT9IK36_9MICC</name>
<dbReference type="InterPro" id="IPR051534">
    <property type="entry name" value="CBASS_pafABC_assoc_protein"/>
</dbReference>
<dbReference type="PROSITE" id="PS52050">
    <property type="entry name" value="WYL"/>
    <property type="match status" value="2"/>
</dbReference>
<organism evidence="4 5">
    <name type="scientific">Arthrobacter horti</name>
    <dbReference type="NCBI Taxonomy" id="3068273"/>
    <lineage>
        <taxon>Bacteria</taxon>
        <taxon>Bacillati</taxon>
        <taxon>Actinomycetota</taxon>
        <taxon>Actinomycetes</taxon>
        <taxon>Micrococcales</taxon>
        <taxon>Micrococcaceae</taxon>
        <taxon>Arthrobacter</taxon>
    </lineage>
</organism>
<sequence length="667" mass="73154">MSARKTERILNLLIALLSTRRGHTRAYLESTVYAYCREEGIAGPALERMFERDKAELRDMGVPLEAVVDADLDVDDSTGVRYRVSPSEYLLPELRLDAQERLLLQLAAQLWEQGSLRAAGSSALRKLADGEAADDAAVPPMLPRVTTGGAALEALHAALSRRSPVEFSYRAGGAAQSEPRRLHPYGLGNRAGQWYVVGLDLDRDAERTFRLGRITSDVKILGGKPFERPADFSIGDSLRRMEEYPAQRVTVALASGLGADWRHRAVVLDGDLAALEYRDEAALLDELSTQAAVAQVVSPQRLRDEVTARLGRAAAAMELPVPPLEFHKPPAKRGPRTTAESTVRRLLAMIPFLARHGGISKQELAAEFGITRQQLEDDLLRIMMVGRPEGYHDDLMDIVDDGDRVWIDNALDLSRPVRFSPEEAWTLLVGLEALAELDVAGDRDAVEQLRLRLGAASGDALELASAIAVRMAPEGREAGYLAALRDSIAAGHRVHIGYVVPSRDEVTERLIDPRSLRSAGQRWYVEAWCHQAEGWRNFRLDRITALRRTEEPVDPTIWEEPPGEGVFTPSREDACVTVVFARESRWLAGRYGALRTSELPDGGLLAELSVASRPWLAGLVALSGGEVRVVAPAGMVAFTQEWLREGLGRYRGTGGVLLTDGVPGDEG</sequence>
<dbReference type="RefSeq" id="WP_305994986.1">
    <property type="nucleotide sequence ID" value="NZ_JAVALS010000001.1"/>
</dbReference>
<protein>
    <submittedName>
        <fullName evidence="4">WYL domain-containing protein</fullName>
    </submittedName>
</protein>
<reference evidence="4 5" key="1">
    <citation type="submission" date="2023-08" db="EMBL/GenBank/DDBJ databases">
        <title>Arthrobacter horti sp. nov., isolated from forest soil.</title>
        <authorList>
            <person name="Park M."/>
        </authorList>
    </citation>
    <scope>NUCLEOTIDE SEQUENCE [LARGE SCALE GENOMIC DNA]</scope>
    <source>
        <strain evidence="4 5">YJM1</strain>
    </source>
</reference>
<feature type="domain" description="WYL" evidence="1">
    <location>
        <begin position="151"/>
        <end position="216"/>
    </location>
</feature>
<dbReference type="EMBL" id="JAVALS010000001">
    <property type="protein sequence ID" value="MDP5225951.1"/>
    <property type="molecule type" value="Genomic_DNA"/>
</dbReference>
<accession>A0ABT9IK36</accession>
<gene>
    <name evidence="4" type="ORF">Q9R02_02160</name>
</gene>
<dbReference type="Pfam" id="PF19187">
    <property type="entry name" value="HTH_PafC"/>
    <property type="match status" value="1"/>
</dbReference>
<evidence type="ECO:0000259" key="2">
    <source>
        <dbReference type="Pfam" id="PF19187"/>
    </source>
</evidence>
<proteinExistence type="predicted"/>